<evidence type="ECO:0000256" key="3">
    <source>
        <dbReference type="ARBA" id="ARBA00022801"/>
    </source>
</evidence>
<evidence type="ECO:0000256" key="2">
    <source>
        <dbReference type="ARBA" id="ARBA00022723"/>
    </source>
</evidence>
<dbReference type="PANTHER" id="PTHR34217">
    <property type="entry name" value="METAL-DEPENDENT CARBOXYPEPTIDASE"/>
    <property type="match status" value="1"/>
</dbReference>
<gene>
    <name evidence="8" type="ORF">KDD93_02775</name>
</gene>
<dbReference type="PANTHER" id="PTHR34217:SF1">
    <property type="entry name" value="CARBOXYPEPTIDASE 1"/>
    <property type="match status" value="1"/>
</dbReference>
<keyword evidence="5 6" id="KW-0482">Metalloprotease</keyword>
<keyword evidence="9" id="KW-1185">Reference proteome</keyword>
<reference evidence="8 9" key="1">
    <citation type="submission" date="2021-04" db="EMBL/GenBank/DDBJ databases">
        <title>Molecular and phenotypic characterization and identification of bacterial isolates recovered from the Anatolian ground squirrels (Spermophilus xanthoprymnus) and which have the potential to form a new species in the Campylobacter genus.</title>
        <authorList>
            <person name="Aydin F."/>
            <person name="Abay S."/>
            <person name="Kayman T."/>
            <person name="Karakaya E."/>
            <person name="Mustak H.K."/>
            <person name="Mustak I.B."/>
            <person name="Bilgin N."/>
            <person name="Duzler A."/>
            <person name="Sahin O."/>
            <person name="Guran O."/>
            <person name="Saticioglu I.B."/>
        </authorList>
    </citation>
    <scope>NUCLEOTIDE SEQUENCE [LARGE SCALE GENOMIC DNA]</scope>
    <source>
        <strain evidence="9">faydin-G24</strain>
    </source>
</reference>
<evidence type="ECO:0000256" key="6">
    <source>
        <dbReference type="RuleBase" id="RU003435"/>
    </source>
</evidence>
<evidence type="ECO:0000256" key="1">
    <source>
        <dbReference type="ARBA" id="ARBA00022670"/>
    </source>
</evidence>
<evidence type="ECO:0000313" key="9">
    <source>
        <dbReference type="Proteomes" id="UP000682951"/>
    </source>
</evidence>
<comment type="caution">
    <text evidence="8">The sequence shown here is derived from an EMBL/GenBank/DDBJ whole genome shotgun (WGS) entry which is preliminary data.</text>
</comment>
<dbReference type="Gene3D" id="1.10.1370.30">
    <property type="match status" value="1"/>
</dbReference>
<evidence type="ECO:0000256" key="5">
    <source>
        <dbReference type="ARBA" id="ARBA00023049"/>
    </source>
</evidence>
<dbReference type="RefSeq" id="WP_212141641.1">
    <property type="nucleotide sequence ID" value="NZ_JAGSSW010000002.1"/>
</dbReference>
<keyword evidence="4 6" id="KW-0862">Zinc</keyword>
<evidence type="ECO:0000313" key="8">
    <source>
        <dbReference type="EMBL" id="MBR8463493.1"/>
    </source>
</evidence>
<comment type="cofactor">
    <cofactor evidence="6">
        <name>Zn(2+)</name>
        <dbReference type="ChEBI" id="CHEBI:29105"/>
    </cofactor>
    <text evidence="6">Binds 1 zinc ion.</text>
</comment>
<dbReference type="Pfam" id="PF01432">
    <property type="entry name" value="Peptidase_M3"/>
    <property type="match status" value="1"/>
</dbReference>
<dbReference type="InterPro" id="IPR001333">
    <property type="entry name" value="Peptidase_M32_Taq"/>
</dbReference>
<dbReference type="SUPFAM" id="SSF55486">
    <property type="entry name" value="Metalloproteases ('zincins'), catalytic domain"/>
    <property type="match status" value="1"/>
</dbReference>
<keyword evidence="3 6" id="KW-0378">Hydrolase</keyword>
<organism evidence="8 9">
    <name type="scientific">Campylobacter anatolicus</name>
    <dbReference type="NCBI Taxonomy" id="2829105"/>
    <lineage>
        <taxon>Bacteria</taxon>
        <taxon>Pseudomonadati</taxon>
        <taxon>Campylobacterota</taxon>
        <taxon>Epsilonproteobacteria</taxon>
        <taxon>Campylobacterales</taxon>
        <taxon>Campylobacteraceae</taxon>
        <taxon>Campylobacter</taxon>
    </lineage>
</organism>
<proteinExistence type="inferred from homology"/>
<sequence>MNEILPKWTFDDVYIDFENDKFIQSLKDADEIINKIYKCINEMESITTMIDLYELAFDKLSSLKAFCRCKLSENTKDDRVAINENKISKSLAMLDEIRQILFNKMDALSINDKIWHSPQLKRWKFLYDEYKNSWKKSLNDQNLNELKQSNFIPLYSIFTHLNNLISIKAEDKNGNLNTYNLSKCSGILKGSPDAILRKNISDGLNSHYEKFSPIYIDVLNMLQGFRLNEFKVANVDPFTPSFQQNRISSEAINAMYKALFDNVNNIRQAVSLRAKFLNKDRLSSYDLLAPSPFSSKELIPYKTAIFNIKSALNTLSPQIGNFIDMMIKNRWIEAQNRNDKAGGAFYTRFNEFKQPRVFTSYMGTQAHMIQQAHELGHAWHYWIMRDMPTIKTEFPMSLAEIASTFNEAVLRDYLQQNSYDNTLFFDILWQELKSAANFMLHIMVRYDFEISFIKFRSEKILTSAKVQELLANAWRKWYGDTTDDIELFLPYFKLHFYKTDQYIYNYPYAVGYLISQFLINKFREDGDKFIDIYKPFLRDCGCMSVDDIVLKHFKKDIKSTDFWSECINSAMIYIDKFKSIQNSIKFKN</sequence>
<comment type="similarity">
    <text evidence="6">Belongs to the peptidase M3 family.</text>
</comment>
<protein>
    <submittedName>
        <fullName evidence="8">Peptidase M3</fullName>
    </submittedName>
</protein>
<evidence type="ECO:0000259" key="7">
    <source>
        <dbReference type="Pfam" id="PF01432"/>
    </source>
</evidence>
<keyword evidence="2 6" id="KW-0479">Metal-binding</keyword>
<accession>A0ABS5HGU4</accession>
<name>A0ABS5HGU4_9BACT</name>
<evidence type="ECO:0000256" key="4">
    <source>
        <dbReference type="ARBA" id="ARBA00022833"/>
    </source>
</evidence>
<dbReference type="EMBL" id="JAGSSW010000002">
    <property type="protein sequence ID" value="MBR8463493.1"/>
    <property type="molecule type" value="Genomic_DNA"/>
</dbReference>
<dbReference type="Proteomes" id="UP000682951">
    <property type="component" value="Unassembled WGS sequence"/>
</dbReference>
<keyword evidence="1 6" id="KW-0645">Protease</keyword>
<feature type="domain" description="Peptidase M3A/M3B catalytic" evidence="7">
    <location>
        <begin position="189"/>
        <end position="565"/>
    </location>
</feature>
<dbReference type="InterPro" id="IPR001567">
    <property type="entry name" value="Pept_M3A_M3B_dom"/>
</dbReference>